<organism evidence="1 2">
    <name type="scientific">Microcoleus anatoxicus PTRS2</name>
    <dbReference type="NCBI Taxonomy" id="2705321"/>
    <lineage>
        <taxon>Bacteria</taxon>
        <taxon>Bacillati</taxon>
        <taxon>Cyanobacteriota</taxon>
        <taxon>Cyanophyceae</taxon>
        <taxon>Oscillatoriophycideae</taxon>
        <taxon>Oscillatoriales</taxon>
        <taxon>Microcoleaceae</taxon>
        <taxon>Microcoleus</taxon>
        <taxon>Microcoleus anatoxicus</taxon>
    </lineage>
</organism>
<reference evidence="1 2" key="1">
    <citation type="journal article" date="2020" name="Harmful Algae">
        <title>Molecular and morphological characterization of a novel dihydroanatoxin-a producing Microcoleus species (cyanobacteria) from the Russian River, California, USA.</title>
        <authorList>
            <person name="Conklin K.Y."/>
            <person name="Stancheva R."/>
            <person name="Otten T.G."/>
            <person name="Fadness R."/>
            <person name="Boyer G.L."/>
            <person name="Read B."/>
            <person name="Zhang X."/>
            <person name="Sheath R.G."/>
        </authorList>
    </citation>
    <scope>NUCLEOTIDE SEQUENCE [LARGE SCALE GENOMIC DNA]</scope>
    <source>
        <strain evidence="1 2">PTRS2</strain>
    </source>
</reference>
<evidence type="ECO:0000313" key="1">
    <source>
        <dbReference type="EMBL" id="MEK0186115.1"/>
    </source>
</evidence>
<name>A0ABU8YNW7_9CYAN</name>
<gene>
    <name evidence="1" type="ORF">WMG39_14840</name>
</gene>
<evidence type="ECO:0000313" key="2">
    <source>
        <dbReference type="Proteomes" id="UP001384579"/>
    </source>
</evidence>
<dbReference type="RefSeq" id="WP_340541558.1">
    <property type="nucleotide sequence ID" value="NZ_JBBLXS010000181.1"/>
</dbReference>
<dbReference type="EMBL" id="JBBLXS010000181">
    <property type="protein sequence ID" value="MEK0186115.1"/>
    <property type="molecule type" value="Genomic_DNA"/>
</dbReference>
<proteinExistence type="predicted"/>
<keyword evidence="2" id="KW-1185">Reference proteome</keyword>
<dbReference type="Proteomes" id="UP001384579">
    <property type="component" value="Unassembled WGS sequence"/>
</dbReference>
<protein>
    <submittedName>
        <fullName evidence="1">Uncharacterized protein</fullName>
    </submittedName>
</protein>
<sequence>MAAFANGSGGTLSGITSVEDWFCGCVNYLLAQQLNSTRNPSNIRNLERTINSSGAMSGSFTTPITFSAGAGGLVSINAASYLSGVTWVAPTGGDAAPSNEVIALIDAARRIRILELDTAKNPTNANYLTELTFSVGSTSVGGTTNGNCTVRWSGFPLDMTVAANGDTTYSGKVYLS</sequence>
<comment type="caution">
    <text evidence="1">The sequence shown here is derived from an EMBL/GenBank/DDBJ whole genome shotgun (WGS) entry which is preliminary data.</text>
</comment>
<accession>A0ABU8YNW7</accession>